<evidence type="ECO:0000256" key="1">
    <source>
        <dbReference type="ARBA" id="ARBA00022803"/>
    </source>
</evidence>
<evidence type="ECO:0000313" key="4">
    <source>
        <dbReference type="EMBL" id="CAF0957711.1"/>
    </source>
</evidence>
<dbReference type="Proteomes" id="UP000663854">
    <property type="component" value="Unassembled WGS sequence"/>
</dbReference>
<dbReference type="EMBL" id="CAJNOL010000243">
    <property type="protein sequence ID" value="CAF0957711.1"/>
    <property type="molecule type" value="Genomic_DNA"/>
</dbReference>
<keyword evidence="1" id="KW-0802">TPR repeat</keyword>
<comment type="caution">
    <text evidence="3">The sequence shown here is derived from an EMBL/GenBank/DDBJ whole genome shotgun (WGS) entry which is preliminary data.</text>
</comment>
<gene>
    <name evidence="4" type="ORF">JXQ802_LOCUS12027</name>
    <name evidence="3" type="ORF">PYM288_LOCUS2342</name>
</gene>
<evidence type="ECO:0000313" key="3">
    <source>
        <dbReference type="EMBL" id="CAF0755760.1"/>
    </source>
</evidence>
<evidence type="ECO:0000313" key="6">
    <source>
        <dbReference type="Proteomes" id="UP000663870"/>
    </source>
</evidence>
<dbReference type="GO" id="GO:0072546">
    <property type="term" value="C:EMC complex"/>
    <property type="evidence" value="ECO:0007669"/>
    <property type="project" value="UniProtKB-UniRule"/>
</dbReference>
<dbReference type="PANTHER" id="PTHR12760">
    <property type="entry name" value="TETRATRICOPEPTIDE REPEAT PROTEIN"/>
    <property type="match status" value="1"/>
</dbReference>
<reference evidence="3" key="1">
    <citation type="submission" date="2021-02" db="EMBL/GenBank/DDBJ databases">
        <authorList>
            <person name="Nowell W R."/>
        </authorList>
    </citation>
    <scope>NUCLEOTIDE SEQUENCE</scope>
</reference>
<accession>A0A813PJ72</accession>
<proteinExistence type="inferred from homology"/>
<dbReference type="EMBL" id="CAJNOH010000015">
    <property type="protein sequence ID" value="CAF0755760.1"/>
    <property type="molecule type" value="Genomic_DNA"/>
</dbReference>
<keyword evidence="6" id="KW-1185">Reference proteome</keyword>
<organism evidence="3 5">
    <name type="scientific">Rotaria sordida</name>
    <dbReference type="NCBI Taxonomy" id="392033"/>
    <lineage>
        <taxon>Eukaryota</taxon>
        <taxon>Metazoa</taxon>
        <taxon>Spiralia</taxon>
        <taxon>Gnathifera</taxon>
        <taxon>Rotifera</taxon>
        <taxon>Eurotatoria</taxon>
        <taxon>Bdelloidea</taxon>
        <taxon>Philodinida</taxon>
        <taxon>Philodinidae</taxon>
        <taxon>Rotaria</taxon>
    </lineage>
</organism>
<protein>
    <recommendedName>
        <fullName evidence="2">ER membrane protein complex subunit 2</fullName>
    </recommendedName>
</protein>
<dbReference type="Proteomes" id="UP000663870">
    <property type="component" value="Unassembled WGS sequence"/>
</dbReference>
<evidence type="ECO:0000313" key="5">
    <source>
        <dbReference type="Proteomes" id="UP000663854"/>
    </source>
</evidence>
<keyword evidence="2" id="KW-0472">Membrane</keyword>
<comment type="similarity">
    <text evidence="2">Belongs to the EMC2 family.</text>
</comment>
<keyword evidence="2" id="KW-0256">Endoplasmic reticulum</keyword>
<comment type="subcellular location">
    <subcellularLocation>
        <location evidence="2">Endoplasmic reticulum membrane</location>
        <topology evidence="2">Peripheral membrane protein</topology>
        <orientation evidence="2">Cytoplasmic side</orientation>
    </subcellularLocation>
</comment>
<sequence>MESAIKKLQCHLSTLGDEKWLILEQVFKSALHCSKKSMAYQCLEQIEKKFQKTSPLLITLSAMYFESIGDFEKAEKISSTLIEENEINDIKKFLGLTNYLLHICRKSHDLPLTCVKLFEGYCRKITKDINNDNSL</sequence>
<dbReference type="InterPro" id="IPR039856">
    <property type="entry name" value="EMC2-like"/>
</dbReference>
<name>A0A813PJ72_9BILA</name>
<comment type="subunit">
    <text evidence="2">Component of the ER membrane protein complex (EMC).</text>
</comment>
<evidence type="ECO:0000256" key="2">
    <source>
        <dbReference type="RuleBase" id="RU367091"/>
    </source>
</evidence>
<dbReference type="AlphaFoldDB" id="A0A813PJ72"/>
<comment type="function">
    <text evidence="2">Part of the endoplasmic reticulum membrane protein complex (EMC) that enables the energy-independent insertion into endoplasmic reticulum membranes of newly synthesized membrane proteins.</text>
</comment>